<accession>G3H9L6</accession>
<protein>
    <submittedName>
        <fullName evidence="1">Uncharacterized protein</fullName>
    </submittedName>
</protein>
<dbReference type="AlphaFoldDB" id="G3H9L6"/>
<evidence type="ECO:0000313" key="2">
    <source>
        <dbReference type="Proteomes" id="UP000001075"/>
    </source>
</evidence>
<proteinExistence type="predicted"/>
<organism evidence="1 2">
    <name type="scientific">Cricetulus griseus</name>
    <name type="common">Chinese hamster</name>
    <name type="synonym">Cricetulus barabensis griseus</name>
    <dbReference type="NCBI Taxonomy" id="10029"/>
    <lineage>
        <taxon>Eukaryota</taxon>
        <taxon>Metazoa</taxon>
        <taxon>Chordata</taxon>
        <taxon>Craniata</taxon>
        <taxon>Vertebrata</taxon>
        <taxon>Euteleostomi</taxon>
        <taxon>Mammalia</taxon>
        <taxon>Eutheria</taxon>
        <taxon>Euarchontoglires</taxon>
        <taxon>Glires</taxon>
        <taxon>Rodentia</taxon>
        <taxon>Myomorpha</taxon>
        <taxon>Muroidea</taxon>
        <taxon>Cricetidae</taxon>
        <taxon>Cricetinae</taxon>
        <taxon>Cricetulus</taxon>
    </lineage>
</organism>
<reference evidence="2" key="1">
    <citation type="journal article" date="2011" name="Nat. Biotechnol.">
        <title>The genomic sequence of the Chinese hamster ovary (CHO)-K1 cell line.</title>
        <authorList>
            <person name="Xu X."/>
            <person name="Nagarajan H."/>
            <person name="Lewis N.E."/>
            <person name="Pan S."/>
            <person name="Cai Z."/>
            <person name="Liu X."/>
            <person name="Chen W."/>
            <person name="Xie M."/>
            <person name="Wang W."/>
            <person name="Hammond S."/>
            <person name="Andersen M.R."/>
            <person name="Neff N."/>
            <person name="Passarelli B."/>
            <person name="Koh W."/>
            <person name="Fan H.C."/>
            <person name="Wang J."/>
            <person name="Gui Y."/>
            <person name="Lee K.H."/>
            <person name="Betenbaugh M.J."/>
            <person name="Quake S.R."/>
            <person name="Famili I."/>
            <person name="Palsson B.O."/>
            <person name="Wang J."/>
        </authorList>
    </citation>
    <scope>NUCLEOTIDE SEQUENCE [LARGE SCALE GENOMIC DNA]</scope>
    <source>
        <strain evidence="2">CHO K1 cell line</strain>
    </source>
</reference>
<gene>
    <name evidence="1" type="ORF">I79_007092</name>
</gene>
<dbReference type="InParanoid" id="G3H9L6"/>
<name>G3H9L6_CRIGR</name>
<dbReference type="EMBL" id="JH000233">
    <property type="protein sequence ID" value="EGW01723.1"/>
    <property type="molecule type" value="Genomic_DNA"/>
</dbReference>
<dbReference type="Proteomes" id="UP000001075">
    <property type="component" value="Unassembled WGS sequence"/>
</dbReference>
<evidence type="ECO:0000313" key="1">
    <source>
        <dbReference type="EMBL" id="EGW01723.1"/>
    </source>
</evidence>
<sequence>MLMGQALYQLNHFARPSFKDPPQHRKVLENDLMLLNSVHPPCASRIVYTLSTMIGKYENSSSLNASRGLRYFSKQIFSAKPKMYSSFNIFNYITTQYLSKM</sequence>